<feature type="non-terminal residue" evidence="1">
    <location>
        <position position="1"/>
    </location>
</feature>
<sequence length="144" mass="15987">PVLHQVNPQHRHQRIGRTATFALRIMRLNQSDQAFPGHHLIHLDEKALAASLLAFTRVLGVYAGIPENSVGKHHQSGSWLLVLPDTVFRTYLAAQSSRFRLGGVAAGKQLFGVNPHQYWLPAHDGNFWDSGLQPHSGEVLSMTN</sequence>
<evidence type="ECO:0000313" key="2">
    <source>
        <dbReference type="Proteomes" id="UP000271097"/>
    </source>
</evidence>
<reference evidence="1 2" key="1">
    <citation type="submission" date="2018-08" db="EMBL/GenBank/DDBJ databases">
        <title>Recombination of ecologically and evolutionarily significant loci maintains genetic cohesion in the Pseudomonas syringae species complex.</title>
        <authorList>
            <person name="Dillon M."/>
            <person name="Thakur S."/>
            <person name="Almeida R.N.D."/>
            <person name="Weir B.S."/>
            <person name="Guttman D.S."/>
        </authorList>
    </citation>
    <scope>NUCLEOTIDE SEQUENCE [LARGE SCALE GENOMIC DNA]</scope>
    <source>
        <strain evidence="1 2">ICMP 5931</strain>
    </source>
</reference>
<name>A0A3M4SHL8_PSEA0</name>
<organism evidence="1 2">
    <name type="scientific">Pseudomonas amygdali pv. ulmi</name>
    <dbReference type="NCBI Taxonomy" id="251720"/>
    <lineage>
        <taxon>Bacteria</taxon>
        <taxon>Pseudomonadati</taxon>
        <taxon>Pseudomonadota</taxon>
        <taxon>Gammaproteobacteria</taxon>
        <taxon>Pseudomonadales</taxon>
        <taxon>Pseudomonadaceae</taxon>
        <taxon>Pseudomonas</taxon>
        <taxon>Pseudomonas amygdali</taxon>
    </lineage>
</organism>
<accession>A0A3M4SHL8</accession>
<proteinExistence type="predicted"/>
<evidence type="ECO:0000313" key="1">
    <source>
        <dbReference type="EMBL" id="RMR14389.1"/>
    </source>
</evidence>
<gene>
    <name evidence="1" type="ORF">ALP90_01325</name>
</gene>
<dbReference type="EMBL" id="RBRS01000292">
    <property type="protein sequence ID" value="RMR14389.1"/>
    <property type="molecule type" value="Genomic_DNA"/>
</dbReference>
<dbReference type="AlphaFoldDB" id="A0A3M4SHL8"/>
<protein>
    <submittedName>
        <fullName evidence="1">Uncharacterized protein</fullName>
    </submittedName>
</protein>
<comment type="caution">
    <text evidence="1">The sequence shown here is derived from an EMBL/GenBank/DDBJ whole genome shotgun (WGS) entry which is preliminary data.</text>
</comment>
<dbReference type="Proteomes" id="UP000271097">
    <property type="component" value="Unassembled WGS sequence"/>
</dbReference>